<dbReference type="PANTHER" id="PTHR43605">
    <property type="entry name" value="ACYL-COENZYME A SYNTHETASE"/>
    <property type="match status" value="1"/>
</dbReference>
<dbReference type="InterPro" id="IPR000873">
    <property type="entry name" value="AMP-dep_synth/lig_dom"/>
</dbReference>
<sequence length="578" mass="63861">MTTFQEARAFLLRHRTDYDKAVADFRWPDPAPFNWALDWFDAELARNPDSRDRAALWIVDAGSNRETKLSFEALSRRSNQVANFLRAQGLKRGDHLLLLLGNVVPLWETMLAAMKLGVVVIPATTLLTPDELRDRLDRGRAKVVVATQDQVAKFSGLGAERLVRIVVGASSKQDGWLAYEQVAEFAEGFVPDGPTGADDPMLLYFTSGTTAKPKLVRHSQRSYPVGALSTMFWLGLQPGDVHLNISSPGWAKHAWSCFFAPWNAGATVFVVNQPRFDAKGLLATIGRCGVTTLCAPPTVWRLFIQEKLDTFKVSLREVCGAGEPLNPEVIDQVRAAWGLTIRDGYGQTETTALAGNSPGQKVKVGSMGRPLPGYRVQISDIDGHITKEGEVTLLLGDVRPAGLMQGYQGDDGKLSGADGNLYRSGDVVFADEEGYLTFVGRSDDVFKSSDYRISPFELESILLEHEKVAEAAVVPSPDPIRLAIPKAYVLLVSGAERSAETALSIFQHLHTRLAPFKRIRRIELVTELPKTISGKIRRVQLRRLEHDNDRGDPLRGDEFREEDFPELQKVRAAGSSEN</sequence>
<dbReference type="AlphaFoldDB" id="A0A975NAC4"/>
<feature type="domain" description="AMP-dependent synthetase/ligase" evidence="5">
    <location>
        <begin position="52"/>
        <end position="407"/>
    </location>
</feature>
<protein>
    <submittedName>
        <fullName evidence="7">AMP-binding protein</fullName>
    </submittedName>
</protein>
<proteinExistence type="inferred from homology"/>
<keyword evidence="3" id="KW-0547">Nucleotide-binding</keyword>
<dbReference type="Pfam" id="PF13193">
    <property type="entry name" value="AMP-binding_C"/>
    <property type="match status" value="1"/>
</dbReference>
<evidence type="ECO:0000256" key="3">
    <source>
        <dbReference type="ARBA" id="ARBA00022741"/>
    </source>
</evidence>
<dbReference type="GO" id="GO:0016405">
    <property type="term" value="F:CoA-ligase activity"/>
    <property type="evidence" value="ECO:0007669"/>
    <property type="project" value="UniProtKB-ARBA"/>
</dbReference>
<dbReference type="InterPro" id="IPR045851">
    <property type="entry name" value="AMP-bd_C_sf"/>
</dbReference>
<evidence type="ECO:0000313" key="8">
    <source>
        <dbReference type="Proteomes" id="UP000680839"/>
    </source>
</evidence>
<dbReference type="Gene3D" id="3.40.50.12780">
    <property type="entry name" value="N-terminal domain of ligase-like"/>
    <property type="match status" value="1"/>
</dbReference>
<keyword evidence="4" id="KW-0067">ATP-binding</keyword>
<gene>
    <name evidence="7" type="ORF">KMZ29_17100</name>
</gene>
<dbReference type="SUPFAM" id="SSF56801">
    <property type="entry name" value="Acetyl-CoA synthetase-like"/>
    <property type="match status" value="1"/>
</dbReference>
<evidence type="ECO:0000256" key="4">
    <source>
        <dbReference type="ARBA" id="ARBA00022840"/>
    </source>
</evidence>
<dbReference type="GO" id="GO:0006633">
    <property type="term" value="P:fatty acid biosynthetic process"/>
    <property type="evidence" value="ECO:0007669"/>
    <property type="project" value="TreeGrafter"/>
</dbReference>
<feature type="domain" description="AMP-binding enzyme C-terminal" evidence="6">
    <location>
        <begin position="457"/>
        <end position="535"/>
    </location>
</feature>
<dbReference type="FunFam" id="3.40.50.12780:FF:000058">
    <property type="entry name" value="Acetyl-coenzyme A synthetase"/>
    <property type="match status" value="1"/>
</dbReference>
<dbReference type="InterPro" id="IPR051087">
    <property type="entry name" value="Mitochondrial_ACSM"/>
</dbReference>
<dbReference type="GO" id="GO:0005524">
    <property type="term" value="F:ATP binding"/>
    <property type="evidence" value="ECO:0007669"/>
    <property type="project" value="UniProtKB-KW"/>
</dbReference>
<comment type="similarity">
    <text evidence="1">Belongs to the ATP-dependent AMP-binding enzyme family.</text>
</comment>
<dbReference type="GO" id="GO:0006637">
    <property type="term" value="P:acyl-CoA metabolic process"/>
    <property type="evidence" value="ECO:0007669"/>
    <property type="project" value="TreeGrafter"/>
</dbReference>
<dbReference type="Pfam" id="PF00501">
    <property type="entry name" value="AMP-binding"/>
    <property type="match status" value="1"/>
</dbReference>
<dbReference type="FunFam" id="3.30.300.30:FF:000028">
    <property type="entry name" value="AMP-dependent synthetase"/>
    <property type="match status" value="1"/>
</dbReference>
<reference evidence="7" key="1">
    <citation type="submission" date="2021-06" db="EMBL/GenBank/DDBJ databases">
        <title>Bradyrhizobium sp. S2-20-1 Genome sequencing.</title>
        <authorList>
            <person name="Jin L."/>
        </authorList>
    </citation>
    <scope>NUCLEOTIDE SEQUENCE</scope>
    <source>
        <strain evidence="7">S2-20-1</strain>
    </source>
</reference>
<keyword evidence="2" id="KW-0436">Ligase</keyword>
<evidence type="ECO:0000259" key="6">
    <source>
        <dbReference type="Pfam" id="PF13193"/>
    </source>
</evidence>
<dbReference type="PANTHER" id="PTHR43605:SF10">
    <property type="entry name" value="ACYL-COA SYNTHETASE MEDIUM CHAIN FAMILY MEMBER 3"/>
    <property type="match status" value="1"/>
</dbReference>
<name>A0A975NAC4_9BRAD</name>
<evidence type="ECO:0000256" key="1">
    <source>
        <dbReference type="ARBA" id="ARBA00006432"/>
    </source>
</evidence>
<accession>A0A975NAC4</accession>
<dbReference type="Gene3D" id="3.30.300.30">
    <property type="match status" value="1"/>
</dbReference>
<dbReference type="RefSeq" id="WP_215620327.1">
    <property type="nucleotide sequence ID" value="NZ_CP076134.1"/>
</dbReference>
<dbReference type="GO" id="GO:0015645">
    <property type="term" value="F:fatty acid ligase activity"/>
    <property type="evidence" value="ECO:0007669"/>
    <property type="project" value="TreeGrafter"/>
</dbReference>
<dbReference type="Proteomes" id="UP000680839">
    <property type="component" value="Chromosome"/>
</dbReference>
<organism evidence="7 8">
    <name type="scientific">Bradyrhizobium sediminis</name>
    <dbReference type="NCBI Taxonomy" id="2840469"/>
    <lineage>
        <taxon>Bacteria</taxon>
        <taxon>Pseudomonadati</taxon>
        <taxon>Pseudomonadota</taxon>
        <taxon>Alphaproteobacteria</taxon>
        <taxon>Hyphomicrobiales</taxon>
        <taxon>Nitrobacteraceae</taxon>
        <taxon>Bradyrhizobium</taxon>
    </lineage>
</organism>
<dbReference type="GO" id="GO:0004321">
    <property type="term" value="F:fatty-acyl-CoA synthase activity"/>
    <property type="evidence" value="ECO:0007669"/>
    <property type="project" value="TreeGrafter"/>
</dbReference>
<evidence type="ECO:0000313" key="7">
    <source>
        <dbReference type="EMBL" id="QWG11447.1"/>
    </source>
</evidence>
<dbReference type="EMBL" id="CP076134">
    <property type="protein sequence ID" value="QWG11447.1"/>
    <property type="molecule type" value="Genomic_DNA"/>
</dbReference>
<evidence type="ECO:0000259" key="5">
    <source>
        <dbReference type="Pfam" id="PF00501"/>
    </source>
</evidence>
<dbReference type="InterPro" id="IPR042099">
    <property type="entry name" value="ANL_N_sf"/>
</dbReference>
<dbReference type="InterPro" id="IPR025110">
    <property type="entry name" value="AMP-bd_C"/>
</dbReference>
<evidence type="ECO:0000256" key="2">
    <source>
        <dbReference type="ARBA" id="ARBA00022598"/>
    </source>
</evidence>